<evidence type="ECO:0000259" key="6">
    <source>
        <dbReference type="PROSITE" id="PS50850"/>
    </source>
</evidence>
<comment type="subcellular location">
    <subcellularLocation>
        <location evidence="1">Cell membrane</location>
        <topology evidence="1">Multi-pass membrane protein</topology>
    </subcellularLocation>
</comment>
<feature type="transmembrane region" description="Helical" evidence="5">
    <location>
        <begin position="108"/>
        <end position="130"/>
    </location>
</feature>
<feature type="transmembrane region" description="Helical" evidence="5">
    <location>
        <begin position="346"/>
        <end position="369"/>
    </location>
</feature>
<organism evidence="7 8">
    <name type="scientific">Microbacterium azadirachtae</name>
    <dbReference type="NCBI Taxonomy" id="582680"/>
    <lineage>
        <taxon>Bacteria</taxon>
        <taxon>Bacillati</taxon>
        <taxon>Actinomycetota</taxon>
        <taxon>Actinomycetes</taxon>
        <taxon>Micrococcales</taxon>
        <taxon>Microbacteriaceae</taxon>
        <taxon>Microbacterium</taxon>
    </lineage>
</organism>
<dbReference type="Proteomes" id="UP000033740">
    <property type="component" value="Unassembled WGS sequence"/>
</dbReference>
<evidence type="ECO:0000313" key="7">
    <source>
        <dbReference type="EMBL" id="KJL31282.1"/>
    </source>
</evidence>
<keyword evidence="2 5" id="KW-0812">Transmembrane</keyword>
<evidence type="ECO:0000313" key="8">
    <source>
        <dbReference type="Proteomes" id="UP000033740"/>
    </source>
</evidence>
<dbReference type="Gene3D" id="1.20.1250.20">
    <property type="entry name" value="MFS general substrate transporter like domains"/>
    <property type="match status" value="2"/>
</dbReference>
<dbReference type="InterPro" id="IPR036259">
    <property type="entry name" value="MFS_trans_sf"/>
</dbReference>
<dbReference type="Pfam" id="PF07690">
    <property type="entry name" value="MFS_1"/>
    <property type="match status" value="1"/>
</dbReference>
<dbReference type="InterPro" id="IPR011701">
    <property type="entry name" value="MFS"/>
</dbReference>
<dbReference type="GO" id="GO:0022857">
    <property type="term" value="F:transmembrane transporter activity"/>
    <property type="evidence" value="ECO:0007669"/>
    <property type="project" value="InterPro"/>
</dbReference>
<evidence type="ECO:0000256" key="2">
    <source>
        <dbReference type="ARBA" id="ARBA00022692"/>
    </source>
</evidence>
<feature type="domain" description="Major facilitator superfamily (MFS) profile" evidence="6">
    <location>
        <begin position="17"/>
        <end position="401"/>
    </location>
</feature>
<dbReference type="PROSITE" id="PS50850">
    <property type="entry name" value="MFS"/>
    <property type="match status" value="1"/>
</dbReference>
<dbReference type="InterPro" id="IPR020846">
    <property type="entry name" value="MFS_dom"/>
</dbReference>
<dbReference type="EMBL" id="JYIX01000039">
    <property type="protein sequence ID" value="KJL31282.1"/>
    <property type="molecule type" value="Genomic_DNA"/>
</dbReference>
<name>A0A0F0LDJ2_9MICO</name>
<feature type="transmembrane region" description="Helical" evidence="5">
    <location>
        <begin position="176"/>
        <end position="195"/>
    </location>
</feature>
<dbReference type="RefSeq" id="WP_045273435.1">
    <property type="nucleotide sequence ID" value="NZ_JYIX01000039.1"/>
</dbReference>
<evidence type="ECO:0000256" key="1">
    <source>
        <dbReference type="ARBA" id="ARBA00004651"/>
    </source>
</evidence>
<dbReference type="PANTHER" id="PTHR11360:SF284">
    <property type="entry name" value="EG:103B4.3 PROTEIN-RELATED"/>
    <property type="match status" value="1"/>
</dbReference>
<dbReference type="SUPFAM" id="SSF103473">
    <property type="entry name" value="MFS general substrate transporter"/>
    <property type="match status" value="1"/>
</dbReference>
<dbReference type="PANTHER" id="PTHR11360">
    <property type="entry name" value="MONOCARBOXYLATE TRANSPORTER"/>
    <property type="match status" value="1"/>
</dbReference>
<feature type="transmembrane region" description="Helical" evidence="5">
    <location>
        <begin position="222"/>
        <end position="240"/>
    </location>
</feature>
<evidence type="ECO:0000256" key="4">
    <source>
        <dbReference type="ARBA" id="ARBA00023136"/>
    </source>
</evidence>
<dbReference type="InterPro" id="IPR050327">
    <property type="entry name" value="Proton-linked_MCT"/>
</dbReference>
<keyword evidence="3 5" id="KW-1133">Transmembrane helix</keyword>
<keyword evidence="8" id="KW-1185">Reference proteome</keyword>
<feature type="transmembrane region" description="Helical" evidence="5">
    <location>
        <begin position="17"/>
        <end position="44"/>
    </location>
</feature>
<gene>
    <name evidence="7" type="ORF">RS86_03401</name>
</gene>
<dbReference type="AlphaFoldDB" id="A0A0F0LDJ2"/>
<feature type="transmembrane region" description="Helical" evidence="5">
    <location>
        <begin position="142"/>
        <end position="170"/>
    </location>
</feature>
<sequence>MTTHADSPVRPGGDWRLLAGASLVLAFSAVGFLVQTFGVFSAAIEHEFGWSRTETYGVLTIATLLSPVLIPVTGWAADRLNLRALVITALIVEVVSLLAVGLLPVGRIGFAVGFLVTYAASFGASAVPLAKAVGAAFSERHGAALGMLFAGACLGAIANPLIAGALIGAIGWQGAFAALGVQTAVLAALPALLFIRPAHTGVSSPTGTTRPAGWGTLFRSRTLYAILGWGFFAALGYGGIQGHLVPLLEERTHTAAEAVMGQSLLGVGLLVGNLAAGLLLDRIPTRPLASLMLAIPVTALLALALLPPGPSDIVITTGIGVATGTETAMLAFVVSHYLPSAVNGRALSVGMVAVALGGGVSTLLGAVTHDTTGDYRLFLLLCAAFLAVAAAWPWGLREQAAEARPLAAPAPAGEAVS</sequence>
<feature type="transmembrane region" description="Helical" evidence="5">
    <location>
        <begin position="375"/>
        <end position="396"/>
    </location>
</feature>
<feature type="transmembrane region" description="Helical" evidence="5">
    <location>
        <begin position="84"/>
        <end position="102"/>
    </location>
</feature>
<protein>
    <submittedName>
        <fullName evidence="7">Major Facilitator Superfamily protein</fullName>
    </submittedName>
</protein>
<evidence type="ECO:0000256" key="5">
    <source>
        <dbReference type="SAM" id="Phobius"/>
    </source>
</evidence>
<evidence type="ECO:0000256" key="3">
    <source>
        <dbReference type="ARBA" id="ARBA00022989"/>
    </source>
</evidence>
<feature type="transmembrane region" description="Helical" evidence="5">
    <location>
        <begin position="56"/>
        <end position="77"/>
    </location>
</feature>
<feature type="transmembrane region" description="Helical" evidence="5">
    <location>
        <begin position="313"/>
        <end position="334"/>
    </location>
</feature>
<dbReference type="GO" id="GO:0005886">
    <property type="term" value="C:plasma membrane"/>
    <property type="evidence" value="ECO:0007669"/>
    <property type="project" value="UniProtKB-SubCell"/>
</dbReference>
<feature type="transmembrane region" description="Helical" evidence="5">
    <location>
        <begin position="260"/>
        <end position="280"/>
    </location>
</feature>
<feature type="transmembrane region" description="Helical" evidence="5">
    <location>
        <begin position="287"/>
        <end position="307"/>
    </location>
</feature>
<dbReference type="STRING" id="582680.RS86_03401"/>
<proteinExistence type="predicted"/>
<accession>A0A0F0LDJ2</accession>
<keyword evidence="4 5" id="KW-0472">Membrane</keyword>
<dbReference type="PATRIC" id="fig|582680.6.peg.3488"/>
<reference evidence="7 8" key="1">
    <citation type="submission" date="2015-02" db="EMBL/GenBank/DDBJ databases">
        <title>Draft genome sequences of ten Microbacterium spp. with emphasis on heavy metal contaminated environments.</title>
        <authorList>
            <person name="Corretto E."/>
        </authorList>
    </citation>
    <scope>NUCLEOTIDE SEQUENCE [LARGE SCALE GENOMIC DNA]</scope>
    <source>
        <strain evidence="7 8">ARN176</strain>
    </source>
</reference>
<comment type="caution">
    <text evidence="7">The sequence shown here is derived from an EMBL/GenBank/DDBJ whole genome shotgun (WGS) entry which is preliminary data.</text>
</comment>